<dbReference type="InterPro" id="IPR031358">
    <property type="entry name" value="Stealth_CR1"/>
</dbReference>
<evidence type="ECO:0000259" key="4">
    <source>
        <dbReference type="Pfam" id="PF11380"/>
    </source>
</evidence>
<evidence type="ECO:0000313" key="7">
    <source>
        <dbReference type="Proteomes" id="UP000625735"/>
    </source>
</evidence>
<evidence type="ECO:0008006" key="8">
    <source>
        <dbReference type="Google" id="ProtNLM"/>
    </source>
</evidence>
<evidence type="ECO:0000313" key="6">
    <source>
        <dbReference type="EMBL" id="GGD28573.1"/>
    </source>
</evidence>
<comment type="similarity">
    <text evidence="1">Belongs to the stealth family.</text>
</comment>
<reference evidence="6" key="2">
    <citation type="submission" date="2020-09" db="EMBL/GenBank/DDBJ databases">
        <authorList>
            <person name="Sun Q."/>
            <person name="Zhou Y."/>
        </authorList>
    </citation>
    <scope>NUCLEOTIDE SEQUENCE</scope>
    <source>
        <strain evidence="6">CGMCC 1.12506</strain>
    </source>
</reference>
<dbReference type="PANTHER" id="PTHR24045:SF0">
    <property type="entry name" value="N-ACETYLGLUCOSAMINE-1-PHOSPHOTRANSFERASE SUBUNITS ALPHA_BETA"/>
    <property type="match status" value="1"/>
</dbReference>
<evidence type="ECO:0000259" key="5">
    <source>
        <dbReference type="Pfam" id="PF17101"/>
    </source>
</evidence>
<dbReference type="GO" id="GO:0016772">
    <property type="term" value="F:transferase activity, transferring phosphorus-containing groups"/>
    <property type="evidence" value="ECO:0007669"/>
    <property type="project" value="InterPro"/>
</dbReference>
<accession>A0A916Y3Z3</accession>
<dbReference type="Pfam" id="PF11380">
    <property type="entry name" value="Stealth_CR2"/>
    <property type="match status" value="1"/>
</dbReference>
<feature type="domain" description="Stealth protein CR1 conserved region 1" evidence="5">
    <location>
        <begin position="9"/>
        <end position="36"/>
    </location>
</feature>
<keyword evidence="2" id="KW-0808">Transferase</keyword>
<keyword evidence="3" id="KW-0270">Exopolysaccharide synthesis</keyword>
<protein>
    <recommendedName>
        <fullName evidence="8">Stealth protein CR1, conserved region 1</fullName>
    </recommendedName>
</protein>
<dbReference type="RefSeq" id="WP_188362270.1">
    <property type="nucleotide sequence ID" value="NZ_BMFG01000006.1"/>
</dbReference>
<dbReference type="InterPro" id="IPR047141">
    <property type="entry name" value="Stealth"/>
</dbReference>
<sequence>MINKNSMGFDIDAVITWVDGNDEKHIEKLAQYVENKSSLQSKGFLTRFYQVNEIEFCIKSIQKYAPYVRNIYVVTDNQTPPFLINSNDFQNVIVVDHKTIFKGYENYLPVFNSNSIETMISRIPDLAEHFIYFNDDMLLINETKPSDFFSEKREPVLRGRWNNYESDQLKKILESIGLKKKRISKLGYKKAQENIAKILNFKKYLKVNHTPFPMRKSIINDFLDKNETILVNNIKHRFRDASYFMIQALAAHLEIQNKSYTLKNDFQLVHFGSSDKPLFWLKLKLNSIENNTNKLFLNIQSLDLYPQKKLDYILKWLKKHMS</sequence>
<dbReference type="GO" id="GO:0000271">
    <property type="term" value="P:polysaccharide biosynthetic process"/>
    <property type="evidence" value="ECO:0007669"/>
    <property type="project" value="UniProtKB-KW"/>
</dbReference>
<dbReference type="Proteomes" id="UP000625735">
    <property type="component" value="Unassembled WGS sequence"/>
</dbReference>
<reference evidence="6" key="1">
    <citation type="journal article" date="2014" name="Int. J. Syst. Evol. Microbiol.">
        <title>Complete genome sequence of Corynebacterium casei LMG S-19264T (=DSM 44701T), isolated from a smear-ripened cheese.</title>
        <authorList>
            <consortium name="US DOE Joint Genome Institute (JGI-PGF)"/>
            <person name="Walter F."/>
            <person name="Albersmeier A."/>
            <person name="Kalinowski J."/>
            <person name="Ruckert C."/>
        </authorList>
    </citation>
    <scope>NUCLEOTIDE SEQUENCE</scope>
    <source>
        <strain evidence="6">CGMCC 1.12506</strain>
    </source>
</reference>
<name>A0A916Y3Z3_9FLAO</name>
<dbReference type="Pfam" id="PF17101">
    <property type="entry name" value="Stealth_CR1"/>
    <property type="match status" value="1"/>
</dbReference>
<keyword evidence="7" id="KW-1185">Reference proteome</keyword>
<gene>
    <name evidence="6" type="ORF">GCM10011343_18430</name>
</gene>
<evidence type="ECO:0000256" key="3">
    <source>
        <dbReference type="ARBA" id="ARBA00023169"/>
    </source>
</evidence>
<feature type="domain" description="Stealth protein CR2 conserved region 2" evidence="4">
    <location>
        <begin position="47"/>
        <end position="154"/>
    </location>
</feature>
<comment type="caution">
    <text evidence="6">The sequence shown here is derived from an EMBL/GenBank/DDBJ whole genome shotgun (WGS) entry which is preliminary data.</text>
</comment>
<dbReference type="InterPro" id="IPR021520">
    <property type="entry name" value="Stealth_CR2"/>
</dbReference>
<evidence type="ECO:0000256" key="2">
    <source>
        <dbReference type="ARBA" id="ARBA00022679"/>
    </source>
</evidence>
<dbReference type="PANTHER" id="PTHR24045">
    <property type="match status" value="1"/>
</dbReference>
<evidence type="ECO:0000256" key="1">
    <source>
        <dbReference type="ARBA" id="ARBA00007583"/>
    </source>
</evidence>
<organism evidence="6 7">
    <name type="scientific">Flavobacterium orientale</name>
    <dbReference type="NCBI Taxonomy" id="1756020"/>
    <lineage>
        <taxon>Bacteria</taxon>
        <taxon>Pseudomonadati</taxon>
        <taxon>Bacteroidota</taxon>
        <taxon>Flavobacteriia</taxon>
        <taxon>Flavobacteriales</taxon>
        <taxon>Flavobacteriaceae</taxon>
        <taxon>Flavobacterium</taxon>
    </lineage>
</organism>
<proteinExistence type="inferred from homology"/>
<dbReference type="AlphaFoldDB" id="A0A916Y3Z3"/>
<dbReference type="EMBL" id="BMFG01000006">
    <property type="protein sequence ID" value="GGD28573.1"/>
    <property type="molecule type" value="Genomic_DNA"/>
</dbReference>